<sequence length="158" mass="17774">MDNQFRHQESLNPNSKQRLLARVHPINIYNFTPFSTVAQPKRAGLPGSYSIALKPLQDKMCSSTMYPTGTRTPGQYAWSHESNGSNERVLVLQLSSSFESHPDQDRAWTIHLRFYAMDTFLPADRTTAGVGSIQRPNGHATEKPRRPGHAPQAPPRHI</sequence>
<name>S8BC10_PENO1</name>
<protein>
    <submittedName>
        <fullName evidence="2">Uncharacterized protein</fullName>
    </submittedName>
</protein>
<organism evidence="2 3">
    <name type="scientific">Penicillium oxalicum (strain 114-2 / CGMCC 5302)</name>
    <name type="common">Penicillium decumbens</name>
    <dbReference type="NCBI Taxonomy" id="933388"/>
    <lineage>
        <taxon>Eukaryota</taxon>
        <taxon>Fungi</taxon>
        <taxon>Dikarya</taxon>
        <taxon>Ascomycota</taxon>
        <taxon>Pezizomycotina</taxon>
        <taxon>Eurotiomycetes</taxon>
        <taxon>Eurotiomycetidae</taxon>
        <taxon>Eurotiales</taxon>
        <taxon>Aspergillaceae</taxon>
        <taxon>Penicillium</taxon>
    </lineage>
</organism>
<feature type="region of interest" description="Disordered" evidence="1">
    <location>
        <begin position="128"/>
        <end position="158"/>
    </location>
</feature>
<dbReference type="AlphaFoldDB" id="S8BC10"/>
<evidence type="ECO:0000313" key="2">
    <source>
        <dbReference type="EMBL" id="EPS32412.1"/>
    </source>
</evidence>
<dbReference type="HOGENOM" id="CLU_1669995_0_0_1"/>
<evidence type="ECO:0000256" key="1">
    <source>
        <dbReference type="SAM" id="MobiDB-lite"/>
    </source>
</evidence>
<evidence type="ECO:0000313" key="3">
    <source>
        <dbReference type="Proteomes" id="UP000019376"/>
    </source>
</evidence>
<proteinExistence type="predicted"/>
<reference evidence="2 3" key="1">
    <citation type="journal article" date="2013" name="PLoS ONE">
        <title>Genomic and secretomic analyses reveal unique features of the lignocellulolytic enzyme system of Penicillium decumbens.</title>
        <authorList>
            <person name="Liu G."/>
            <person name="Zhang L."/>
            <person name="Wei X."/>
            <person name="Zou G."/>
            <person name="Qin Y."/>
            <person name="Ma L."/>
            <person name="Li J."/>
            <person name="Zheng H."/>
            <person name="Wang S."/>
            <person name="Wang C."/>
            <person name="Xun L."/>
            <person name="Zhao G.-P."/>
            <person name="Zhou Z."/>
            <person name="Qu Y."/>
        </authorList>
    </citation>
    <scope>NUCLEOTIDE SEQUENCE [LARGE SCALE GENOMIC DNA]</scope>
    <source>
        <strain evidence="3">114-2 / CGMCC 5302</strain>
    </source>
</reference>
<gene>
    <name evidence="2" type="ORF">PDE_07372</name>
</gene>
<dbReference type="EMBL" id="KB644414">
    <property type="protein sequence ID" value="EPS32412.1"/>
    <property type="molecule type" value="Genomic_DNA"/>
</dbReference>
<accession>S8BC10</accession>
<keyword evidence="3" id="KW-1185">Reference proteome</keyword>
<dbReference type="Proteomes" id="UP000019376">
    <property type="component" value="Unassembled WGS sequence"/>
</dbReference>